<evidence type="ECO:0000313" key="13">
    <source>
        <dbReference type="EMBL" id="OCF22578.1"/>
    </source>
</evidence>
<dbReference type="Gene3D" id="1.50.10.10">
    <property type="match status" value="1"/>
</dbReference>
<dbReference type="InterPro" id="IPR008928">
    <property type="entry name" value="6-hairpin_glycosidase_sf"/>
</dbReference>
<protein>
    <recommendedName>
        <fullName evidence="3">glucan 1,4-alpha-glucosidase</fullName>
        <ecNumber evidence="3">3.2.1.3</ecNumber>
    </recommendedName>
    <alternativeName>
        <fullName evidence="9">1,4-alpha-D-glucan glucohydrolase</fullName>
    </alternativeName>
    <alternativeName>
        <fullName evidence="8">Glucan 1,4-alpha-glucosidase</fullName>
    </alternativeName>
</protein>
<dbReference type="EC" id="3.2.1.3" evidence="3"/>
<dbReference type="InterPro" id="IPR012341">
    <property type="entry name" value="6hp_glycosidase-like_sf"/>
</dbReference>
<dbReference type="InterPro" id="IPR000165">
    <property type="entry name" value="Glucoamylase"/>
</dbReference>
<reference evidence="14" key="4">
    <citation type="submission" date="2024-02" db="EMBL/GenBank/DDBJ databases">
        <title>Comparative genomics of Cryptococcus and Kwoniella reveals pathogenesis evolution and contrasting modes of karyotype evolution via chromosome fusion or intercentromeric recombination.</title>
        <authorList>
            <person name="Coelho M.A."/>
            <person name="David-Palma M."/>
            <person name="Shea T."/>
            <person name="Bowers K."/>
            <person name="McGinley-Smith S."/>
            <person name="Mohammad A.W."/>
            <person name="Gnirke A."/>
            <person name="Yurkov A.M."/>
            <person name="Nowrousian M."/>
            <person name="Sun S."/>
            <person name="Cuomo C.A."/>
            <person name="Heitman J."/>
        </authorList>
    </citation>
    <scope>NUCLEOTIDE SEQUENCE</scope>
    <source>
        <strain evidence="14">CBS 10118</strain>
    </source>
</reference>
<dbReference type="GO" id="GO:0004339">
    <property type="term" value="F:glucan 1,4-alpha-glucosidase activity"/>
    <property type="evidence" value="ECO:0007669"/>
    <property type="project" value="UniProtKB-EC"/>
</dbReference>
<keyword evidence="11" id="KW-0812">Transmembrane</keyword>
<dbReference type="Pfam" id="PF00723">
    <property type="entry name" value="Glyco_hydro_15"/>
    <property type="match status" value="1"/>
</dbReference>
<dbReference type="Proteomes" id="UP000092730">
    <property type="component" value="Chromosome 8"/>
</dbReference>
<reference evidence="13" key="1">
    <citation type="submission" date="2013-07" db="EMBL/GenBank/DDBJ databases">
        <title>The Genome Sequence of Cryptococcus bestiolae CBS10118.</title>
        <authorList>
            <consortium name="The Broad Institute Genome Sequencing Platform"/>
            <person name="Cuomo C."/>
            <person name="Litvintseva A."/>
            <person name="Chen Y."/>
            <person name="Heitman J."/>
            <person name="Sun S."/>
            <person name="Springer D."/>
            <person name="Dromer F."/>
            <person name="Young S.K."/>
            <person name="Zeng Q."/>
            <person name="Gargeya S."/>
            <person name="Fitzgerald M."/>
            <person name="Abouelleil A."/>
            <person name="Alvarado L."/>
            <person name="Berlin A.M."/>
            <person name="Chapman S.B."/>
            <person name="Dewar J."/>
            <person name="Goldberg J."/>
            <person name="Griggs A."/>
            <person name="Gujja S."/>
            <person name="Hansen M."/>
            <person name="Howarth C."/>
            <person name="Imamovic A."/>
            <person name="Larimer J."/>
            <person name="McCowan C."/>
            <person name="Murphy C."/>
            <person name="Pearson M."/>
            <person name="Priest M."/>
            <person name="Roberts A."/>
            <person name="Saif S."/>
            <person name="Shea T."/>
            <person name="Sykes S."/>
            <person name="Wortman J."/>
            <person name="Nusbaum C."/>
            <person name="Birren B."/>
        </authorList>
    </citation>
    <scope>NUCLEOTIDE SEQUENCE [LARGE SCALE GENOMIC DNA]</scope>
    <source>
        <strain evidence="13">CBS 10118</strain>
    </source>
</reference>
<evidence type="ECO:0000256" key="4">
    <source>
        <dbReference type="ARBA" id="ARBA00022801"/>
    </source>
</evidence>
<keyword evidence="6" id="KW-0326">Glycosidase</keyword>
<comment type="catalytic activity">
    <reaction evidence="1">
        <text>Hydrolysis of terminal (1-&gt;4)-linked alpha-D-glucose residues successively from non-reducing ends of the chains with release of beta-D-glucose.</text>
        <dbReference type="EC" id="3.2.1.3"/>
    </reaction>
</comment>
<dbReference type="KEGG" id="kbi:30212627"/>
<reference evidence="14" key="2">
    <citation type="submission" date="2013-07" db="EMBL/GenBank/DDBJ databases">
        <authorList>
            <consortium name="The Broad Institute Genome Sequencing Platform"/>
            <person name="Cuomo C."/>
            <person name="Litvintseva A."/>
            <person name="Chen Y."/>
            <person name="Heitman J."/>
            <person name="Sun S."/>
            <person name="Springer D."/>
            <person name="Dromer F."/>
            <person name="Young S.K."/>
            <person name="Zeng Q."/>
            <person name="Gargeya S."/>
            <person name="Fitzgerald M."/>
            <person name="Abouelleil A."/>
            <person name="Alvarado L."/>
            <person name="Berlin A.M."/>
            <person name="Chapman S.B."/>
            <person name="Dewar J."/>
            <person name="Goldberg J."/>
            <person name="Griggs A."/>
            <person name="Gujja S."/>
            <person name="Hansen M."/>
            <person name="Howarth C."/>
            <person name="Imamovic A."/>
            <person name="Larimer J."/>
            <person name="McCowan C."/>
            <person name="Murphy C."/>
            <person name="Pearson M."/>
            <person name="Priest M."/>
            <person name="Roberts A."/>
            <person name="Saif S."/>
            <person name="Shea T."/>
            <person name="Sykes S."/>
            <person name="Wortman J."/>
            <person name="Nusbaum C."/>
            <person name="Birren B."/>
        </authorList>
    </citation>
    <scope>NUCLEOTIDE SEQUENCE</scope>
    <source>
        <strain evidence="14">CBS 10118</strain>
    </source>
</reference>
<evidence type="ECO:0000256" key="11">
    <source>
        <dbReference type="SAM" id="Phobius"/>
    </source>
</evidence>
<accession>A0A1B9FUZ3</accession>
<evidence type="ECO:0000313" key="15">
    <source>
        <dbReference type="Proteomes" id="UP000092730"/>
    </source>
</evidence>
<evidence type="ECO:0000256" key="1">
    <source>
        <dbReference type="ARBA" id="ARBA00001863"/>
    </source>
</evidence>
<dbReference type="GeneID" id="30212627"/>
<evidence type="ECO:0000259" key="12">
    <source>
        <dbReference type="Pfam" id="PF00723"/>
    </source>
</evidence>
<feature type="compositionally biased region" description="Acidic residues" evidence="10">
    <location>
        <begin position="9"/>
        <end position="19"/>
    </location>
</feature>
<keyword evidence="5" id="KW-0119">Carbohydrate metabolism</keyword>
<reference evidence="13" key="3">
    <citation type="submission" date="2014-01" db="EMBL/GenBank/DDBJ databases">
        <title>Evolution of pathogenesis and genome organization in the Tremellales.</title>
        <authorList>
            <person name="Cuomo C."/>
            <person name="Litvintseva A."/>
            <person name="Heitman J."/>
            <person name="Chen Y."/>
            <person name="Sun S."/>
            <person name="Springer D."/>
            <person name="Dromer F."/>
            <person name="Young S."/>
            <person name="Zeng Q."/>
            <person name="Chapman S."/>
            <person name="Gujja S."/>
            <person name="Saif S."/>
            <person name="Birren B."/>
        </authorList>
    </citation>
    <scope>NUCLEOTIDE SEQUENCE</scope>
    <source>
        <strain evidence="13">CBS 10118</strain>
    </source>
</reference>
<dbReference type="OrthoDB" id="6123450at2759"/>
<dbReference type="PANTHER" id="PTHR31616">
    <property type="entry name" value="TREHALASE"/>
    <property type="match status" value="1"/>
</dbReference>
<evidence type="ECO:0000256" key="10">
    <source>
        <dbReference type="SAM" id="MobiDB-lite"/>
    </source>
</evidence>
<dbReference type="AlphaFoldDB" id="A0A1B9FUZ3"/>
<dbReference type="STRING" id="1296100.A0A1B9FUZ3"/>
<dbReference type="PROSITE" id="PS00820">
    <property type="entry name" value="GLUCOAMYLASE"/>
    <property type="match status" value="1"/>
</dbReference>
<proteinExistence type="inferred from homology"/>
<evidence type="ECO:0000256" key="7">
    <source>
        <dbReference type="ARBA" id="ARBA00023326"/>
    </source>
</evidence>
<evidence type="ECO:0000256" key="5">
    <source>
        <dbReference type="ARBA" id="ARBA00023277"/>
    </source>
</evidence>
<keyword evidence="4" id="KW-0378">Hydrolase</keyword>
<comment type="similarity">
    <text evidence="2">Belongs to the glycosyl hydrolase 15 family.</text>
</comment>
<dbReference type="VEuPathDB" id="FungiDB:I302_08228"/>
<evidence type="ECO:0000313" key="14">
    <source>
        <dbReference type="EMBL" id="WVW87028.1"/>
    </source>
</evidence>
<keyword evidence="15" id="KW-1185">Reference proteome</keyword>
<dbReference type="EMBL" id="CP144548">
    <property type="protein sequence ID" value="WVW87028.1"/>
    <property type="molecule type" value="Genomic_DNA"/>
</dbReference>
<feature type="transmembrane region" description="Helical" evidence="11">
    <location>
        <begin position="58"/>
        <end position="77"/>
    </location>
</feature>
<evidence type="ECO:0000256" key="3">
    <source>
        <dbReference type="ARBA" id="ARBA00012593"/>
    </source>
</evidence>
<sequence length="576" mass="65142">MEQSYQKDQDDELELEGINEDGPLLGRGSPRTKTLAGQTELDPPLDKVQRQRQRRRRCYIIFGVVILGCLLIIGLFLPSPTSSSELSRYAEKLEWESQRARDMLLRNIGPRVGANDGLVVASPSRGESEDLPDYYYTWTRDSALVYKTLNTLDSSFPSNLSQFDELLLRDYVQSQLTIQNTANPSGGLDDGGLNEPKFQVDGKPFVGDWGRPQRDGPALRVLALIPYAHFLLDRAYPADLKYVQDNLYDPDQIMAPGKVVKNDLEEVSHGWSKSGFDLWEEVNGHHFFTLIVSLRALQAGSSLAYRLNDTGAELFYSEQADSIAQKLKVFWNDEKQYYLSTIPSLRLDGDNTPTSLPEREWLDCSIPLSLIHAGDHIDLDGYGQYNMTIPVFSATNPEVISTLHRYILSFDGLYKINGNIGSWTQGWALGRYREDVYDGVRKSKANPWHICTNAIAQSFYIMEAEHRTQGYIDTTESTKQFWNQALRKTVKPGRRYGTGGKSFEKALKRLREIGDRYLDVSRDAMDGEGWMSEQIGRNDGKPRGARDLTWSYASFMSAVKAREEAMASTGNEIVSR</sequence>
<dbReference type="GO" id="GO:0000272">
    <property type="term" value="P:polysaccharide catabolic process"/>
    <property type="evidence" value="ECO:0007669"/>
    <property type="project" value="UniProtKB-KW"/>
</dbReference>
<dbReference type="InterPro" id="IPR046966">
    <property type="entry name" value="Glucoamylase_active_site"/>
</dbReference>
<dbReference type="InterPro" id="IPR011613">
    <property type="entry name" value="GH15-like"/>
</dbReference>
<dbReference type="GO" id="GO:0000324">
    <property type="term" value="C:fungal-type vacuole"/>
    <property type="evidence" value="ECO:0007669"/>
    <property type="project" value="TreeGrafter"/>
</dbReference>
<organism evidence="13">
    <name type="scientific">Kwoniella bestiolae CBS 10118</name>
    <dbReference type="NCBI Taxonomy" id="1296100"/>
    <lineage>
        <taxon>Eukaryota</taxon>
        <taxon>Fungi</taxon>
        <taxon>Dikarya</taxon>
        <taxon>Basidiomycota</taxon>
        <taxon>Agaricomycotina</taxon>
        <taxon>Tremellomycetes</taxon>
        <taxon>Tremellales</taxon>
        <taxon>Cryptococcaceae</taxon>
        <taxon>Kwoniella</taxon>
    </lineage>
</organism>
<keyword evidence="7" id="KW-0624">Polysaccharide degradation</keyword>
<dbReference type="EMBL" id="KI894025">
    <property type="protein sequence ID" value="OCF22578.1"/>
    <property type="molecule type" value="Genomic_DNA"/>
</dbReference>
<gene>
    <name evidence="13" type="ORF">I302_08228</name>
    <name evidence="14" type="ORF">I302_109084</name>
</gene>
<feature type="domain" description="GH15-like" evidence="12">
    <location>
        <begin position="99"/>
        <end position="559"/>
    </location>
</feature>
<dbReference type="PANTHER" id="PTHR31616:SF9">
    <property type="entry name" value="GLUCOAMYLASE, INTRACELLULAR SPORULATION-SPECIFIC"/>
    <property type="match status" value="1"/>
</dbReference>
<evidence type="ECO:0000256" key="6">
    <source>
        <dbReference type="ARBA" id="ARBA00023295"/>
    </source>
</evidence>
<dbReference type="SUPFAM" id="SSF48208">
    <property type="entry name" value="Six-hairpin glycosidases"/>
    <property type="match status" value="1"/>
</dbReference>
<feature type="region of interest" description="Disordered" evidence="10">
    <location>
        <begin position="1"/>
        <end position="48"/>
    </location>
</feature>
<evidence type="ECO:0000256" key="9">
    <source>
        <dbReference type="ARBA" id="ARBA00033473"/>
    </source>
</evidence>
<name>A0A1B9FUZ3_9TREE</name>
<keyword evidence="11" id="KW-0472">Membrane</keyword>
<dbReference type="RefSeq" id="XP_019043648.1">
    <property type="nucleotide sequence ID" value="XM_019194812.1"/>
</dbReference>
<keyword evidence="11" id="KW-1133">Transmembrane helix</keyword>
<dbReference type="PRINTS" id="PR00736">
    <property type="entry name" value="GLHYDRLASE15"/>
</dbReference>
<evidence type="ECO:0000256" key="2">
    <source>
        <dbReference type="ARBA" id="ARBA00006188"/>
    </source>
</evidence>
<evidence type="ECO:0000256" key="8">
    <source>
        <dbReference type="ARBA" id="ARBA00033442"/>
    </source>
</evidence>